<name>A0ABQ5VW39_9RHOB</name>
<dbReference type="Gene3D" id="3.40.50.1000">
    <property type="entry name" value="HAD superfamily/HAD-like"/>
    <property type="match status" value="1"/>
</dbReference>
<dbReference type="Gene3D" id="1.10.150.240">
    <property type="entry name" value="Putative phosphatase, domain 2"/>
    <property type="match status" value="1"/>
</dbReference>
<evidence type="ECO:0000313" key="1">
    <source>
        <dbReference type="EMBL" id="GLQ35359.1"/>
    </source>
</evidence>
<dbReference type="InterPro" id="IPR036412">
    <property type="entry name" value="HAD-like_sf"/>
</dbReference>
<evidence type="ECO:0000313" key="2">
    <source>
        <dbReference type="Proteomes" id="UP001156694"/>
    </source>
</evidence>
<dbReference type="InterPro" id="IPR050155">
    <property type="entry name" value="HAD-like_hydrolase_sf"/>
</dbReference>
<dbReference type="EMBL" id="BSNN01000004">
    <property type="protein sequence ID" value="GLQ35359.1"/>
    <property type="molecule type" value="Genomic_DNA"/>
</dbReference>
<keyword evidence="2" id="KW-1185">Reference proteome</keyword>
<dbReference type="PANTHER" id="PTHR43434">
    <property type="entry name" value="PHOSPHOGLYCOLATE PHOSPHATASE"/>
    <property type="match status" value="1"/>
</dbReference>
<dbReference type="Pfam" id="PF13419">
    <property type="entry name" value="HAD_2"/>
    <property type="match status" value="1"/>
</dbReference>
<keyword evidence="1" id="KW-0378">Hydrolase</keyword>
<gene>
    <name evidence="1" type="ORF">GCM10007939_16420</name>
</gene>
<protein>
    <submittedName>
        <fullName evidence="1">Hydrolase</fullName>
    </submittedName>
</protein>
<organism evidence="1 2">
    <name type="scientific">Amylibacter marinus</name>
    <dbReference type="NCBI Taxonomy" id="1475483"/>
    <lineage>
        <taxon>Bacteria</taxon>
        <taxon>Pseudomonadati</taxon>
        <taxon>Pseudomonadota</taxon>
        <taxon>Alphaproteobacteria</taxon>
        <taxon>Rhodobacterales</taxon>
        <taxon>Paracoccaceae</taxon>
        <taxon>Amylibacter</taxon>
    </lineage>
</organism>
<sequence length="218" mass="24219">MLNLFFDLDGTLIDPQEGITNCVQHTLRELGADVPDAAELTWMIGPPLGHGFMHLLQDPDLAMQAVEIYRERYAEEGMFEADIYDGVGEMFDQLHQIDARLFIATSKPLVFAQEVVGHFGLHAHIEQLFGSELDGTRADKTELLQHALDETGIDPAQAIMIGDREFDIFGAKNNDIPNIAALWGFGDAEELRRAEPDMMAGHPEEVLEIAADMMGLEI</sequence>
<dbReference type="InterPro" id="IPR023214">
    <property type="entry name" value="HAD_sf"/>
</dbReference>
<comment type="caution">
    <text evidence="1">The sequence shown here is derived from an EMBL/GenBank/DDBJ whole genome shotgun (WGS) entry which is preliminary data.</text>
</comment>
<dbReference type="SUPFAM" id="SSF56784">
    <property type="entry name" value="HAD-like"/>
    <property type="match status" value="1"/>
</dbReference>
<dbReference type="PANTHER" id="PTHR43434:SF20">
    <property type="entry name" value="5'-NUCLEOTIDASE"/>
    <property type="match status" value="1"/>
</dbReference>
<dbReference type="RefSeq" id="WP_284377695.1">
    <property type="nucleotide sequence ID" value="NZ_BSNN01000004.1"/>
</dbReference>
<dbReference type="Proteomes" id="UP001156694">
    <property type="component" value="Unassembled WGS sequence"/>
</dbReference>
<proteinExistence type="predicted"/>
<dbReference type="GO" id="GO:0016787">
    <property type="term" value="F:hydrolase activity"/>
    <property type="evidence" value="ECO:0007669"/>
    <property type="project" value="UniProtKB-KW"/>
</dbReference>
<dbReference type="InterPro" id="IPR023198">
    <property type="entry name" value="PGP-like_dom2"/>
</dbReference>
<reference evidence="2" key="1">
    <citation type="journal article" date="2019" name="Int. J. Syst. Evol. Microbiol.">
        <title>The Global Catalogue of Microorganisms (GCM) 10K type strain sequencing project: providing services to taxonomists for standard genome sequencing and annotation.</title>
        <authorList>
            <consortium name="The Broad Institute Genomics Platform"/>
            <consortium name="The Broad Institute Genome Sequencing Center for Infectious Disease"/>
            <person name="Wu L."/>
            <person name="Ma J."/>
        </authorList>
    </citation>
    <scope>NUCLEOTIDE SEQUENCE [LARGE SCALE GENOMIC DNA]</scope>
    <source>
        <strain evidence="2">NBRC 110140</strain>
    </source>
</reference>
<accession>A0ABQ5VW39</accession>
<dbReference type="InterPro" id="IPR041492">
    <property type="entry name" value="HAD_2"/>
</dbReference>